<reference evidence="11 12" key="1">
    <citation type="submission" date="2016-10" db="EMBL/GenBank/DDBJ databases">
        <authorList>
            <person name="de Groot N.N."/>
        </authorList>
    </citation>
    <scope>NUCLEOTIDE SEQUENCE [LARGE SCALE GENOMIC DNA]</scope>
    <source>
        <strain evidence="11 12">DSM 17890</strain>
    </source>
</reference>
<dbReference type="InterPro" id="IPR026022">
    <property type="entry name" value="PhoU_dom"/>
</dbReference>
<dbReference type="STRING" id="356660.SAMN05444336_102525"/>
<dbReference type="GO" id="GO:0045936">
    <property type="term" value="P:negative regulation of phosphate metabolic process"/>
    <property type="evidence" value="ECO:0007669"/>
    <property type="project" value="InterPro"/>
</dbReference>
<feature type="domain" description="PhoU" evidence="10">
    <location>
        <begin position="25"/>
        <end position="112"/>
    </location>
</feature>
<dbReference type="InterPro" id="IPR038078">
    <property type="entry name" value="PhoU-like_sf"/>
</dbReference>
<dbReference type="PANTHER" id="PTHR42930">
    <property type="entry name" value="PHOSPHATE-SPECIFIC TRANSPORT SYSTEM ACCESSORY PROTEIN PHOU"/>
    <property type="match status" value="1"/>
</dbReference>
<accession>A0A1H2WX06</accession>
<evidence type="ECO:0000256" key="1">
    <source>
        <dbReference type="ARBA" id="ARBA00004496"/>
    </source>
</evidence>
<dbReference type="GO" id="GO:0006817">
    <property type="term" value="P:phosphate ion transport"/>
    <property type="evidence" value="ECO:0007669"/>
    <property type="project" value="UniProtKB-KW"/>
</dbReference>
<evidence type="ECO:0000256" key="9">
    <source>
        <dbReference type="SAM" id="MobiDB-lite"/>
    </source>
</evidence>
<feature type="compositionally biased region" description="Low complexity" evidence="9">
    <location>
        <begin position="238"/>
        <end position="251"/>
    </location>
</feature>
<dbReference type="GO" id="GO:0005737">
    <property type="term" value="C:cytoplasm"/>
    <property type="evidence" value="ECO:0007669"/>
    <property type="project" value="UniProtKB-SubCell"/>
</dbReference>
<dbReference type="PIRSF" id="PIRSF003107">
    <property type="entry name" value="PhoU"/>
    <property type="match status" value="1"/>
</dbReference>
<dbReference type="EMBL" id="FNMZ01000002">
    <property type="protein sequence ID" value="SDW85046.1"/>
    <property type="molecule type" value="Genomic_DNA"/>
</dbReference>
<feature type="domain" description="PhoU" evidence="10">
    <location>
        <begin position="128"/>
        <end position="212"/>
    </location>
</feature>
<evidence type="ECO:0000256" key="8">
    <source>
        <dbReference type="ARBA" id="ARBA00069911"/>
    </source>
</evidence>
<dbReference type="SUPFAM" id="SSF109755">
    <property type="entry name" value="PhoU-like"/>
    <property type="match status" value="1"/>
</dbReference>
<gene>
    <name evidence="11" type="ORF">SAMN05444336_102525</name>
</gene>
<evidence type="ECO:0000256" key="2">
    <source>
        <dbReference type="ARBA" id="ARBA00008107"/>
    </source>
</evidence>
<feature type="region of interest" description="Disordered" evidence="9">
    <location>
        <begin position="221"/>
        <end position="263"/>
    </location>
</feature>
<sequence length="263" mass="28772">MGTMDNGPHIVSAFDEELMGIRAKLAEMGGVAEQMLADAIVGVERRDIELCEQVVARDRRLDRLEQEAEEQVIQLIALRAPVATDLRLLVASMKMSSTLERVGDLSKSIARRGLDLSRDRPMPITSSIARMGRETQRQLSDALDAFASRDVDAAISVWRRDVEIDGLYNSVFRELITYMMEDPRTITLGSHGLFIAKNLERIGDHATHLAELTYYVAVGEPLTEERPRGPRGYGDGGAASPAAGDAPSDDAASSDDAKTDNES</sequence>
<keyword evidence="6" id="KW-0592">Phosphate transport</keyword>
<evidence type="ECO:0000313" key="12">
    <source>
        <dbReference type="Proteomes" id="UP000199118"/>
    </source>
</evidence>
<dbReference type="NCBIfam" id="TIGR02135">
    <property type="entry name" value="phoU_full"/>
    <property type="match status" value="1"/>
</dbReference>
<evidence type="ECO:0000256" key="7">
    <source>
        <dbReference type="ARBA" id="ARBA00056181"/>
    </source>
</evidence>
<keyword evidence="12" id="KW-1185">Reference proteome</keyword>
<proteinExistence type="inferred from homology"/>
<name>A0A1H2WX06_9RHOB</name>
<comment type="subcellular location">
    <subcellularLocation>
        <location evidence="1">Cytoplasm</location>
    </subcellularLocation>
</comment>
<evidence type="ECO:0000256" key="6">
    <source>
        <dbReference type="ARBA" id="ARBA00022592"/>
    </source>
</evidence>
<keyword evidence="5" id="KW-0963">Cytoplasm</keyword>
<keyword evidence="4" id="KW-0813">Transport</keyword>
<dbReference type="FunFam" id="1.20.58.220:FF:000004">
    <property type="entry name" value="Phosphate-specific transport system accessory protein PhoU"/>
    <property type="match status" value="1"/>
</dbReference>
<dbReference type="AlphaFoldDB" id="A0A1H2WX06"/>
<evidence type="ECO:0000313" key="11">
    <source>
        <dbReference type="EMBL" id="SDW85046.1"/>
    </source>
</evidence>
<evidence type="ECO:0000259" key="10">
    <source>
        <dbReference type="Pfam" id="PF01895"/>
    </source>
</evidence>
<dbReference type="GO" id="GO:0030643">
    <property type="term" value="P:intracellular phosphate ion homeostasis"/>
    <property type="evidence" value="ECO:0007669"/>
    <property type="project" value="InterPro"/>
</dbReference>
<evidence type="ECO:0000256" key="3">
    <source>
        <dbReference type="ARBA" id="ARBA00011738"/>
    </source>
</evidence>
<comment type="function">
    <text evidence="7">Plays a role in the regulation of phosphate uptake.</text>
</comment>
<dbReference type="Proteomes" id="UP000199118">
    <property type="component" value="Unassembled WGS sequence"/>
</dbReference>
<dbReference type="PANTHER" id="PTHR42930:SF3">
    <property type="entry name" value="PHOSPHATE-SPECIFIC TRANSPORT SYSTEM ACCESSORY PROTEIN PHOU"/>
    <property type="match status" value="1"/>
</dbReference>
<comment type="subunit">
    <text evidence="3">Homodimer.</text>
</comment>
<organism evidence="11 12">
    <name type="scientific">Albimonas donghaensis</name>
    <dbReference type="NCBI Taxonomy" id="356660"/>
    <lineage>
        <taxon>Bacteria</taxon>
        <taxon>Pseudomonadati</taxon>
        <taxon>Pseudomonadota</taxon>
        <taxon>Alphaproteobacteria</taxon>
        <taxon>Rhodobacterales</taxon>
        <taxon>Paracoccaceae</taxon>
        <taxon>Albimonas</taxon>
    </lineage>
</organism>
<evidence type="ECO:0000256" key="5">
    <source>
        <dbReference type="ARBA" id="ARBA00022490"/>
    </source>
</evidence>
<dbReference type="RefSeq" id="WP_218133373.1">
    <property type="nucleotide sequence ID" value="NZ_FNMZ01000002.1"/>
</dbReference>
<evidence type="ECO:0000256" key="4">
    <source>
        <dbReference type="ARBA" id="ARBA00022448"/>
    </source>
</evidence>
<protein>
    <recommendedName>
        <fullName evidence="8">Phosphate-specific transport system accessory protein PhoU homolog</fullName>
    </recommendedName>
</protein>
<comment type="similarity">
    <text evidence="2">Belongs to the PhoU family.</text>
</comment>
<dbReference type="Pfam" id="PF01895">
    <property type="entry name" value="PhoU"/>
    <property type="match status" value="2"/>
</dbReference>
<dbReference type="InterPro" id="IPR028366">
    <property type="entry name" value="PhoU"/>
</dbReference>
<dbReference type="Gene3D" id="1.20.58.220">
    <property type="entry name" value="Phosphate transport system protein phou homolog 2, domain 2"/>
    <property type="match status" value="2"/>
</dbReference>